<dbReference type="GO" id="GO:0005829">
    <property type="term" value="C:cytosol"/>
    <property type="evidence" value="ECO:0007669"/>
    <property type="project" value="TreeGrafter"/>
</dbReference>
<dbReference type="InterPro" id="IPR000150">
    <property type="entry name" value="Cof"/>
</dbReference>
<dbReference type="NCBIfam" id="TIGR00099">
    <property type="entry name" value="Cof-subfamily"/>
    <property type="match status" value="1"/>
</dbReference>
<dbReference type="RefSeq" id="WP_200761248.1">
    <property type="nucleotide sequence ID" value="NZ_CP036425.1"/>
</dbReference>
<dbReference type="SUPFAM" id="SSF56784">
    <property type="entry name" value="HAD-like"/>
    <property type="match status" value="1"/>
</dbReference>
<dbReference type="SFLD" id="SFLDS00003">
    <property type="entry name" value="Haloacid_Dehalogenase"/>
    <property type="match status" value="1"/>
</dbReference>
<dbReference type="PANTHER" id="PTHR10000">
    <property type="entry name" value="PHOSPHOSERINE PHOSPHATASE"/>
    <property type="match status" value="1"/>
</dbReference>
<name>A0A517YX01_9BACT</name>
<dbReference type="NCBIfam" id="TIGR01484">
    <property type="entry name" value="HAD-SF-IIB"/>
    <property type="match status" value="1"/>
</dbReference>
<dbReference type="InterPro" id="IPR036412">
    <property type="entry name" value="HAD-like_sf"/>
</dbReference>
<dbReference type="Pfam" id="PF08282">
    <property type="entry name" value="Hydrolase_3"/>
    <property type="match status" value="1"/>
</dbReference>
<keyword evidence="2" id="KW-1185">Reference proteome</keyword>
<dbReference type="CDD" id="cd07516">
    <property type="entry name" value="HAD_Pase"/>
    <property type="match status" value="1"/>
</dbReference>
<dbReference type="Gene3D" id="3.40.50.1000">
    <property type="entry name" value="HAD superfamily/HAD-like"/>
    <property type="match status" value="1"/>
</dbReference>
<dbReference type="Gene3D" id="3.30.1240.10">
    <property type="match status" value="1"/>
</dbReference>
<dbReference type="GO" id="GO:0000287">
    <property type="term" value="F:magnesium ion binding"/>
    <property type="evidence" value="ECO:0007669"/>
    <property type="project" value="TreeGrafter"/>
</dbReference>
<accession>A0A517YX01</accession>
<evidence type="ECO:0000313" key="2">
    <source>
        <dbReference type="Proteomes" id="UP000317369"/>
    </source>
</evidence>
<proteinExistence type="predicted"/>
<dbReference type="InterPro" id="IPR023214">
    <property type="entry name" value="HAD_sf"/>
</dbReference>
<dbReference type="AlphaFoldDB" id="A0A517YX01"/>
<gene>
    <name evidence="1" type="primary">yidA_1</name>
    <name evidence="1" type="ORF">KS4_28130</name>
</gene>
<organism evidence="1 2">
    <name type="scientific">Poriferisphaera corsica</name>
    <dbReference type="NCBI Taxonomy" id="2528020"/>
    <lineage>
        <taxon>Bacteria</taxon>
        <taxon>Pseudomonadati</taxon>
        <taxon>Planctomycetota</taxon>
        <taxon>Phycisphaerae</taxon>
        <taxon>Phycisphaerales</taxon>
        <taxon>Phycisphaeraceae</taxon>
        <taxon>Poriferisphaera</taxon>
    </lineage>
</organism>
<dbReference type="InterPro" id="IPR006379">
    <property type="entry name" value="HAD-SF_hydro_IIB"/>
</dbReference>
<dbReference type="EMBL" id="CP036425">
    <property type="protein sequence ID" value="QDU34739.1"/>
    <property type="molecule type" value="Genomic_DNA"/>
</dbReference>
<sequence length="280" mass="31327">MPTTPNSPIIKMIATDLDGTLLRDDKTISPENIAAIQQAVSQGIIVVIASARPPRGVRSYYETLNLDTIQINYNGAAHYDMIRQQFTKHLPLNPQFTRAIVDLAREVDPDVCVSLEVQDKWYTDRVDENLLVETAKQFGPDLVAHLDEIFHEPVTKLMLLAPPDRLKPIHTQVRETFGNQIAIHQSDDHLIQIVDPAVDKEHAVREVAEYYNIARENVMCIGDAQNDEGMIRWAGLGIAVENAWPDTKAIADQIVPSNQNHGVAHAIQKYALQHQAPPCI</sequence>
<dbReference type="PANTHER" id="PTHR10000:SF8">
    <property type="entry name" value="HAD SUPERFAMILY HYDROLASE-LIKE, TYPE 3"/>
    <property type="match status" value="1"/>
</dbReference>
<dbReference type="EC" id="3.1.3.23" evidence="1"/>
<dbReference type="SFLD" id="SFLDG01140">
    <property type="entry name" value="C2.B:_Phosphomannomutase_and_P"/>
    <property type="match status" value="1"/>
</dbReference>
<dbReference type="Proteomes" id="UP000317369">
    <property type="component" value="Chromosome"/>
</dbReference>
<keyword evidence="1" id="KW-0378">Hydrolase</keyword>
<dbReference type="GO" id="GO:0050308">
    <property type="term" value="F:sugar-phosphatase activity"/>
    <property type="evidence" value="ECO:0007669"/>
    <property type="project" value="UniProtKB-EC"/>
</dbReference>
<protein>
    <submittedName>
        <fullName evidence="1">Sugar phosphatase YidA</fullName>
        <ecNumber evidence="1">3.1.3.23</ecNumber>
    </submittedName>
</protein>
<dbReference type="KEGG" id="pcor:KS4_28130"/>
<reference evidence="1 2" key="1">
    <citation type="submission" date="2019-02" db="EMBL/GenBank/DDBJ databases">
        <title>Deep-cultivation of Planctomycetes and their phenomic and genomic characterization uncovers novel biology.</title>
        <authorList>
            <person name="Wiegand S."/>
            <person name="Jogler M."/>
            <person name="Boedeker C."/>
            <person name="Pinto D."/>
            <person name="Vollmers J."/>
            <person name="Rivas-Marin E."/>
            <person name="Kohn T."/>
            <person name="Peeters S.H."/>
            <person name="Heuer A."/>
            <person name="Rast P."/>
            <person name="Oberbeckmann S."/>
            <person name="Bunk B."/>
            <person name="Jeske O."/>
            <person name="Meyerdierks A."/>
            <person name="Storesund J.E."/>
            <person name="Kallscheuer N."/>
            <person name="Luecker S."/>
            <person name="Lage O.M."/>
            <person name="Pohl T."/>
            <person name="Merkel B.J."/>
            <person name="Hornburger P."/>
            <person name="Mueller R.-W."/>
            <person name="Bruemmer F."/>
            <person name="Labrenz M."/>
            <person name="Spormann A.M."/>
            <person name="Op den Camp H."/>
            <person name="Overmann J."/>
            <person name="Amann R."/>
            <person name="Jetten M.S.M."/>
            <person name="Mascher T."/>
            <person name="Medema M.H."/>
            <person name="Devos D.P."/>
            <person name="Kaster A.-K."/>
            <person name="Ovreas L."/>
            <person name="Rohde M."/>
            <person name="Galperin M.Y."/>
            <person name="Jogler C."/>
        </authorList>
    </citation>
    <scope>NUCLEOTIDE SEQUENCE [LARGE SCALE GENOMIC DNA]</scope>
    <source>
        <strain evidence="1 2">KS4</strain>
    </source>
</reference>
<evidence type="ECO:0000313" key="1">
    <source>
        <dbReference type="EMBL" id="QDU34739.1"/>
    </source>
</evidence>